<dbReference type="NCBIfam" id="NF004396">
    <property type="entry name" value="PRK05753.1"/>
    <property type="match status" value="1"/>
</dbReference>
<dbReference type="GO" id="GO:0006354">
    <property type="term" value="P:DNA-templated transcription elongation"/>
    <property type="evidence" value="ECO:0007669"/>
    <property type="project" value="TreeGrafter"/>
</dbReference>
<reference evidence="3 4" key="1">
    <citation type="submission" date="2016-10" db="EMBL/GenBank/DDBJ databases">
        <authorList>
            <person name="de Groot N.N."/>
        </authorList>
    </citation>
    <scope>NUCLEOTIDE SEQUENCE [LARGE SCALE GENOMIC DNA]</scope>
    <source>
        <strain evidence="3 4">DSM 16957</strain>
    </source>
</reference>
<name>A0A1G6VM82_9GAMM</name>
<dbReference type="GO" id="GO:0070063">
    <property type="term" value="F:RNA polymerase binding"/>
    <property type="evidence" value="ECO:0007669"/>
    <property type="project" value="InterPro"/>
</dbReference>
<dbReference type="Pfam" id="PF01272">
    <property type="entry name" value="GreA_GreB"/>
    <property type="match status" value="1"/>
</dbReference>
<dbReference type="InterPro" id="IPR036953">
    <property type="entry name" value="GreA/GreB_C_sf"/>
</dbReference>
<protein>
    <submittedName>
        <fullName evidence="3">GreA/GreB family elongation factor</fullName>
    </submittedName>
</protein>
<dbReference type="PANTHER" id="PTHR30437:SF5">
    <property type="entry name" value="REGULATOR OF NUCLEOSIDE DIPHOSPHATE KINASE"/>
    <property type="match status" value="1"/>
</dbReference>
<organism evidence="3 4">
    <name type="scientific">Aquimonas voraii</name>
    <dbReference type="NCBI Taxonomy" id="265719"/>
    <lineage>
        <taxon>Bacteria</taxon>
        <taxon>Pseudomonadati</taxon>
        <taxon>Pseudomonadota</taxon>
        <taxon>Gammaproteobacteria</taxon>
        <taxon>Lysobacterales</taxon>
        <taxon>Lysobacteraceae</taxon>
        <taxon>Aquimonas</taxon>
    </lineage>
</organism>
<dbReference type="RefSeq" id="WP_091241306.1">
    <property type="nucleotide sequence ID" value="NZ_FNAG01000003.1"/>
</dbReference>
<dbReference type="Pfam" id="PF14760">
    <property type="entry name" value="Rnk_N"/>
    <property type="match status" value="1"/>
</dbReference>
<dbReference type="SUPFAM" id="SSF54534">
    <property type="entry name" value="FKBP-like"/>
    <property type="match status" value="1"/>
</dbReference>
<evidence type="ECO:0000259" key="1">
    <source>
        <dbReference type="Pfam" id="PF01272"/>
    </source>
</evidence>
<dbReference type="OrthoDB" id="192847at2"/>
<sequence>MTTTAPELVVSSLDYDRLDAMIAALPLEQRAAGEALAAELARARVVEPAELPADRVSMRSTVCFESTHEHHPSRLTLVYPHQVGTHADQISVLAPVGTALLGLKVGDSIDWTLPGGEVTRVRILGIDYQPEREGKLHL</sequence>
<dbReference type="GO" id="GO:0003677">
    <property type="term" value="F:DNA binding"/>
    <property type="evidence" value="ECO:0007669"/>
    <property type="project" value="InterPro"/>
</dbReference>
<proteinExistence type="predicted"/>
<evidence type="ECO:0000313" key="4">
    <source>
        <dbReference type="Proteomes" id="UP000199603"/>
    </source>
</evidence>
<keyword evidence="3" id="KW-0648">Protein biosynthesis</keyword>
<accession>A0A1G6VM82</accession>
<dbReference type="InterPro" id="IPR023459">
    <property type="entry name" value="Tscrpt_elong_fac_GreA/B_fam"/>
</dbReference>
<dbReference type="AlphaFoldDB" id="A0A1G6VM82"/>
<dbReference type="Gene3D" id="1.10.286.20">
    <property type="match status" value="1"/>
</dbReference>
<gene>
    <name evidence="3" type="ORF">SAMN04488509_103167</name>
</gene>
<dbReference type="Proteomes" id="UP000199603">
    <property type="component" value="Unassembled WGS sequence"/>
</dbReference>
<keyword evidence="4" id="KW-1185">Reference proteome</keyword>
<evidence type="ECO:0000313" key="3">
    <source>
        <dbReference type="EMBL" id="SDD54712.1"/>
    </source>
</evidence>
<dbReference type="GO" id="GO:0032784">
    <property type="term" value="P:regulation of DNA-templated transcription elongation"/>
    <property type="evidence" value="ECO:0007669"/>
    <property type="project" value="InterPro"/>
</dbReference>
<dbReference type="PANTHER" id="PTHR30437">
    <property type="entry name" value="TRANSCRIPTION ELONGATION FACTOR GREA"/>
    <property type="match status" value="1"/>
</dbReference>
<dbReference type="InterPro" id="IPR001437">
    <property type="entry name" value="Tscrpt_elong_fac_GreA/B_C"/>
</dbReference>
<dbReference type="Gene3D" id="3.10.50.30">
    <property type="entry name" value="Transcription elongation factor, GreA/GreB, C-terminal domain"/>
    <property type="match status" value="1"/>
</dbReference>
<dbReference type="GO" id="GO:0003746">
    <property type="term" value="F:translation elongation factor activity"/>
    <property type="evidence" value="ECO:0007669"/>
    <property type="project" value="UniProtKB-KW"/>
</dbReference>
<dbReference type="InterPro" id="IPR029462">
    <property type="entry name" value="Rnk_N"/>
</dbReference>
<evidence type="ECO:0000259" key="2">
    <source>
        <dbReference type="Pfam" id="PF14760"/>
    </source>
</evidence>
<feature type="domain" description="Transcription elongation factor GreA/GreB C-terminal" evidence="1">
    <location>
        <begin position="52"/>
        <end position="128"/>
    </location>
</feature>
<dbReference type="STRING" id="265719.SAMN04488509_103167"/>
<feature type="domain" description="Regulator of nucleoside diphosphate kinase N-terminal" evidence="2">
    <location>
        <begin position="6"/>
        <end position="46"/>
    </location>
</feature>
<keyword evidence="3" id="KW-0251">Elongation factor</keyword>
<dbReference type="EMBL" id="FNAG01000003">
    <property type="protein sequence ID" value="SDD54712.1"/>
    <property type="molecule type" value="Genomic_DNA"/>
</dbReference>